<dbReference type="RefSeq" id="WP_213495661.1">
    <property type="nucleotide sequence ID" value="NZ_CP074694.1"/>
</dbReference>
<dbReference type="PANTHER" id="PTHR43737">
    <property type="entry name" value="BLL7424 PROTEIN"/>
    <property type="match status" value="1"/>
</dbReference>
<name>A0A8E6B454_9BACT</name>
<reference evidence="1" key="1">
    <citation type="submission" date="2021-05" db="EMBL/GenBank/DDBJ databases">
        <title>Complete genome sequence of the cellulolytic planctomycete Telmatocola sphagniphila SP2T and characterization of the first cellulase from planctomycetes.</title>
        <authorList>
            <person name="Rakitin A.L."/>
            <person name="Beletsky A.V."/>
            <person name="Naumoff D.G."/>
            <person name="Kulichevskaya I.S."/>
            <person name="Mardanov A.V."/>
            <person name="Ravin N.V."/>
            <person name="Dedysh S.N."/>
        </authorList>
    </citation>
    <scope>NUCLEOTIDE SEQUENCE</scope>
    <source>
        <strain evidence="1">SP2T</strain>
    </source>
</reference>
<gene>
    <name evidence="1" type="ORF">KIH39_22595</name>
</gene>
<dbReference type="InterPro" id="IPR010869">
    <property type="entry name" value="DUF1501"/>
</dbReference>
<dbReference type="SUPFAM" id="SSF53649">
    <property type="entry name" value="Alkaline phosphatase-like"/>
    <property type="match status" value="1"/>
</dbReference>
<proteinExistence type="predicted"/>
<dbReference type="AlphaFoldDB" id="A0A8E6B454"/>
<dbReference type="PROSITE" id="PS51318">
    <property type="entry name" value="TAT"/>
    <property type="match status" value="1"/>
</dbReference>
<dbReference type="PANTHER" id="PTHR43737:SF1">
    <property type="entry name" value="DUF1501 DOMAIN-CONTAINING PROTEIN"/>
    <property type="match status" value="1"/>
</dbReference>
<protein>
    <submittedName>
        <fullName evidence="1">DUF1501 domain-containing protein</fullName>
    </submittedName>
</protein>
<dbReference type="KEGG" id="tsph:KIH39_22595"/>
<dbReference type="Proteomes" id="UP000676194">
    <property type="component" value="Chromosome"/>
</dbReference>
<dbReference type="Gene3D" id="3.40.720.10">
    <property type="entry name" value="Alkaline Phosphatase, subunit A"/>
    <property type="match status" value="1"/>
</dbReference>
<dbReference type="InterPro" id="IPR006311">
    <property type="entry name" value="TAT_signal"/>
</dbReference>
<evidence type="ECO:0000313" key="2">
    <source>
        <dbReference type="Proteomes" id="UP000676194"/>
    </source>
</evidence>
<evidence type="ECO:0000313" key="1">
    <source>
        <dbReference type="EMBL" id="QVL31603.1"/>
    </source>
</evidence>
<dbReference type="EMBL" id="CP074694">
    <property type="protein sequence ID" value="QVL31603.1"/>
    <property type="molecule type" value="Genomic_DNA"/>
</dbReference>
<accession>A0A8E6B454</accession>
<sequence>MNKNSNVARQPNRREMLQRVGAGFGSLALSALLAEEAHGADSADPLAVRKPHFQARAKRVIFLFMPGGPSQVDTFDPKPELTKFNGKSSPKLYLGQKRNLLASPWKFRKHGQSGLEVSELFPCVAKQVDRLCILRGMVADDVNHPGGCLQMNTGERVATRPSLGSWVTYGLGTENQNLPGFIAIGPGPLIEGNRQYGAAFLPAAHQGTFVSDMKNPIRNLKNNQVSPERQRLELDALRRLNEFHRIDRSEDSRLAARIESFELAYRMQTQAPDAFDLTKETDKVQSLYGVDRKETETFGRQCLLARRLVERGVRFVQLYHTSGGFQPWDQHSDLKGGHEKNALATDRPIAGLLEDLQARGLLEDTLVIWGGEFGRTPAAEGKDGRDHHPYGFTMWLAGGGVRGGLAHGETDEFGWDAVQDRVHIHDLHATILHLLGLDHEKLTYRHAGRDYRLTDVSGVVAKAILA</sequence>
<dbReference type="Pfam" id="PF07394">
    <property type="entry name" value="DUF1501"/>
    <property type="match status" value="1"/>
</dbReference>
<organism evidence="1 2">
    <name type="scientific">Telmatocola sphagniphila</name>
    <dbReference type="NCBI Taxonomy" id="1123043"/>
    <lineage>
        <taxon>Bacteria</taxon>
        <taxon>Pseudomonadati</taxon>
        <taxon>Planctomycetota</taxon>
        <taxon>Planctomycetia</taxon>
        <taxon>Gemmatales</taxon>
        <taxon>Gemmataceae</taxon>
    </lineage>
</organism>
<dbReference type="InterPro" id="IPR017850">
    <property type="entry name" value="Alkaline_phosphatase_core_sf"/>
</dbReference>
<keyword evidence="2" id="KW-1185">Reference proteome</keyword>